<feature type="transmembrane region" description="Helical" evidence="5">
    <location>
        <begin position="52"/>
        <end position="73"/>
    </location>
</feature>
<dbReference type="PROSITE" id="PS50850">
    <property type="entry name" value="MFS"/>
    <property type="match status" value="1"/>
</dbReference>
<evidence type="ECO:0000259" key="6">
    <source>
        <dbReference type="PROSITE" id="PS50850"/>
    </source>
</evidence>
<reference evidence="8 9" key="1">
    <citation type="submission" date="2025-05" db="UniProtKB">
        <authorList>
            <consortium name="RefSeq"/>
        </authorList>
    </citation>
    <scope>IDENTIFICATION</scope>
    <source>
        <tissue evidence="8 9">Muscle</tissue>
    </source>
</reference>
<feature type="transmembrane region" description="Helical" evidence="5">
    <location>
        <begin position="23"/>
        <end position="46"/>
    </location>
</feature>
<dbReference type="InterPro" id="IPR036259">
    <property type="entry name" value="MFS_trans_sf"/>
</dbReference>
<dbReference type="SUPFAM" id="SSF103473">
    <property type="entry name" value="MFS general substrate transporter"/>
    <property type="match status" value="1"/>
</dbReference>
<sequence length="212" mass="23573">MAGFMVAVFVFGSLSDRIGRRPVILVCLAINVVFGVAIPFSTSYLMFTFLRFFSALGASGGFTTGFVLLMEVLGPAHRAILGVAVNLGWSAAYVLLGGLGWLLKDWTYIQLSISVPCVATVLYWWFLPESPRLLLTLGKYDEAEMLLRKAMTENGKDISDLKTVLENLMVQIKKENATKTRGTALDLLKTPNMRKKTLNIYLCWFVTALYII</sequence>
<evidence type="ECO:0000256" key="5">
    <source>
        <dbReference type="SAM" id="Phobius"/>
    </source>
</evidence>
<evidence type="ECO:0000313" key="8">
    <source>
        <dbReference type="RefSeq" id="XP_022256164.1"/>
    </source>
</evidence>
<keyword evidence="2 5" id="KW-0812">Transmembrane</keyword>
<gene>
    <name evidence="8 9" type="primary">LOC106471846</name>
</gene>
<accession>A0ABM1TJV9</accession>
<keyword evidence="4 5" id="KW-0472">Membrane</keyword>
<dbReference type="RefSeq" id="XP_022256165.1">
    <property type="nucleotide sequence ID" value="XM_022400457.1"/>
</dbReference>
<dbReference type="PANTHER" id="PTHR24064">
    <property type="entry name" value="SOLUTE CARRIER FAMILY 22 MEMBER"/>
    <property type="match status" value="1"/>
</dbReference>
<evidence type="ECO:0000256" key="4">
    <source>
        <dbReference type="ARBA" id="ARBA00023136"/>
    </source>
</evidence>
<dbReference type="Pfam" id="PF00083">
    <property type="entry name" value="Sugar_tr"/>
    <property type="match status" value="1"/>
</dbReference>
<dbReference type="RefSeq" id="XP_022256164.1">
    <property type="nucleotide sequence ID" value="XM_022400456.1"/>
</dbReference>
<evidence type="ECO:0000313" key="9">
    <source>
        <dbReference type="RefSeq" id="XP_022256165.1"/>
    </source>
</evidence>
<feature type="transmembrane region" description="Helical" evidence="5">
    <location>
        <begin position="80"/>
        <end position="102"/>
    </location>
</feature>
<evidence type="ECO:0000256" key="2">
    <source>
        <dbReference type="ARBA" id="ARBA00022692"/>
    </source>
</evidence>
<keyword evidence="3 5" id="KW-1133">Transmembrane helix</keyword>
<evidence type="ECO:0000313" key="7">
    <source>
        <dbReference type="Proteomes" id="UP000694941"/>
    </source>
</evidence>
<dbReference type="InterPro" id="IPR020846">
    <property type="entry name" value="MFS_dom"/>
</dbReference>
<feature type="domain" description="Major facilitator superfamily (MFS) profile" evidence="6">
    <location>
        <begin position="1"/>
        <end position="212"/>
    </location>
</feature>
<dbReference type="InterPro" id="IPR005828">
    <property type="entry name" value="MFS_sugar_transport-like"/>
</dbReference>
<keyword evidence="7" id="KW-1185">Reference proteome</keyword>
<dbReference type="GeneID" id="106471846"/>
<organism evidence="7 9">
    <name type="scientific">Limulus polyphemus</name>
    <name type="common">Atlantic horseshoe crab</name>
    <dbReference type="NCBI Taxonomy" id="6850"/>
    <lineage>
        <taxon>Eukaryota</taxon>
        <taxon>Metazoa</taxon>
        <taxon>Ecdysozoa</taxon>
        <taxon>Arthropoda</taxon>
        <taxon>Chelicerata</taxon>
        <taxon>Merostomata</taxon>
        <taxon>Xiphosura</taxon>
        <taxon>Limulidae</taxon>
        <taxon>Limulus</taxon>
    </lineage>
</organism>
<dbReference type="Proteomes" id="UP000694941">
    <property type="component" value="Unplaced"/>
</dbReference>
<comment type="subcellular location">
    <subcellularLocation>
        <location evidence="1">Membrane</location>
        <topology evidence="1">Multi-pass membrane protein</topology>
    </subcellularLocation>
</comment>
<evidence type="ECO:0000256" key="3">
    <source>
        <dbReference type="ARBA" id="ARBA00022989"/>
    </source>
</evidence>
<evidence type="ECO:0000256" key="1">
    <source>
        <dbReference type="ARBA" id="ARBA00004141"/>
    </source>
</evidence>
<dbReference type="Gene3D" id="1.20.1250.20">
    <property type="entry name" value="MFS general substrate transporter like domains"/>
    <property type="match status" value="1"/>
</dbReference>
<proteinExistence type="predicted"/>
<name>A0ABM1TJV9_LIMPO</name>
<feature type="transmembrane region" description="Helical" evidence="5">
    <location>
        <begin position="108"/>
        <end position="127"/>
    </location>
</feature>
<protein>
    <submittedName>
        <fullName evidence="8 9">Organic cation transporter protein-like isoform X1</fullName>
    </submittedName>
</protein>